<gene>
    <name evidence="2" type="ORF">HRR80_002799</name>
</gene>
<evidence type="ECO:0000313" key="2">
    <source>
        <dbReference type="EMBL" id="KAJ8992753.1"/>
    </source>
</evidence>
<comment type="caution">
    <text evidence="2">The sequence shown here is derived from an EMBL/GenBank/DDBJ whole genome shotgun (WGS) entry which is preliminary data.</text>
</comment>
<sequence length="194" mass="21672">MFTRYPSSLYIPYPGRPFSSSLHALQLESGSEWPLCSYLAKNPACQPSYPISLALCQGQTSAQPHSYCRFHVDWPHVHAVIRSANQFPQGQYRSLHSNVPPHSLACMKPPPSWQRKDNCCSVSCPHESALPAPISIPCPTKYDPAARNAQQRRHEGCTVASTRWESDFSDENHLPTAPPDVRLSHGWTTPVQLV</sequence>
<dbReference type="EMBL" id="JAJGCB010000004">
    <property type="protein sequence ID" value="KAJ8992753.1"/>
    <property type="molecule type" value="Genomic_DNA"/>
</dbReference>
<dbReference type="AlphaFoldDB" id="A0AAN6EWX0"/>
<evidence type="ECO:0000313" key="3">
    <source>
        <dbReference type="Proteomes" id="UP001161757"/>
    </source>
</evidence>
<evidence type="ECO:0000256" key="1">
    <source>
        <dbReference type="SAM" id="MobiDB-lite"/>
    </source>
</evidence>
<dbReference type="Proteomes" id="UP001161757">
    <property type="component" value="Unassembled WGS sequence"/>
</dbReference>
<name>A0AAN6EWX0_EXODE</name>
<protein>
    <submittedName>
        <fullName evidence="2">Uncharacterized protein</fullName>
    </submittedName>
</protein>
<feature type="region of interest" description="Disordered" evidence="1">
    <location>
        <begin position="168"/>
        <end position="194"/>
    </location>
</feature>
<proteinExistence type="predicted"/>
<reference evidence="2" key="1">
    <citation type="submission" date="2023-01" db="EMBL/GenBank/DDBJ databases">
        <title>Exophiala dermititidis isolated from Cystic Fibrosis Patient.</title>
        <authorList>
            <person name="Kurbessoian T."/>
            <person name="Crocker A."/>
            <person name="Murante D."/>
            <person name="Hogan D.A."/>
            <person name="Stajich J.E."/>
        </authorList>
    </citation>
    <scope>NUCLEOTIDE SEQUENCE</scope>
    <source>
        <strain evidence="2">Ex8</strain>
    </source>
</reference>
<accession>A0AAN6EWX0</accession>
<organism evidence="2 3">
    <name type="scientific">Exophiala dermatitidis</name>
    <name type="common">Black yeast-like fungus</name>
    <name type="synonym">Wangiella dermatitidis</name>
    <dbReference type="NCBI Taxonomy" id="5970"/>
    <lineage>
        <taxon>Eukaryota</taxon>
        <taxon>Fungi</taxon>
        <taxon>Dikarya</taxon>
        <taxon>Ascomycota</taxon>
        <taxon>Pezizomycotina</taxon>
        <taxon>Eurotiomycetes</taxon>
        <taxon>Chaetothyriomycetidae</taxon>
        <taxon>Chaetothyriales</taxon>
        <taxon>Herpotrichiellaceae</taxon>
        <taxon>Exophiala</taxon>
    </lineage>
</organism>